<keyword evidence="8 13" id="KW-0863">Zinc-finger</keyword>
<evidence type="ECO:0000256" key="15">
    <source>
        <dbReference type="SAM" id="Phobius"/>
    </source>
</evidence>
<evidence type="ECO:0000256" key="2">
    <source>
        <dbReference type="ARBA" id="ARBA00004167"/>
    </source>
</evidence>
<dbReference type="PANTHER" id="PTHR46913:SF1">
    <property type="entry name" value="RING-H2 FINGER PROTEIN ATL16"/>
    <property type="match status" value="1"/>
</dbReference>
<dbReference type="SUPFAM" id="SSF57850">
    <property type="entry name" value="RING/U-box"/>
    <property type="match status" value="1"/>
</dbReference>
<dbReference type="FunFam" id="3.30.40.10:FF:000187">
    <property type="entry name" value="E3 ubiquitin-protein ligase ATL6"/>
    <property type="match status" value="1"/>
</dbReference>
<dbReference type="EC" id="2.3.2.27" evidence="4"/>
<name>A0A0D6QTG8_ARACU</name>
<keyword evidence="12 15" id="KW-0472">Membrane</keyword>
<dbReference type="Pfam" id="PF13639">
    <property type="entry name" value="zf-RING_2"/>
    <property type="match status" value="1"/>
</dbReference>
<dbReference type="SMART" id="SM00184">
    <property type="entry name" value="RING"/>
    <property type="match status" value="1"/>
</dbReference>
<evidence type="ECO:0000256" key="4">
    <source>
        <dbReference type="ARBA" id="ARBA00012483"/>
    </source>
</evidence>
<evidence type="ECO:0000256" key="13">
    <source>
        <dbReference type="PROSITE-ProRule" id="PRU00175"/>
    </source>
</evidence>
<dbReference type="Gene3D" id="3.30.40.10">
    <property type="entry name" value="Zinc/RING finger domain, C3HC4 (zinc finger)"/>
    <property type="match status" value="1"/>
</dbReference>
<proteinExistence type="predicted"/>
<dbReference type="PANTHER" id="PTHR46913">
    <property type="entry name" value="RING-H2 FINGER PROTEIN ATL16"/>
    <property type="match status" value="1"/>
</dbReference>
<evidence type="ECO:0000256" key="6">
    <source>
        <dbReference type="ARBA" id="ARBA00022692"/>
    </source>
</evidence>
<keyword evidence="7" id="KW-0479">Metal-binding</keyword>
<evidence type="ECO:0000256" key="11">
    <source>
        <dbReference type="ARBA" id="ARBA00022989"/>
    </source>
</evidence>
<dbReference type="AlphaFoldDB" id="A0A0D6QTG8"/>
<sequence>MDAGNVSSHNNHLPSTNSGWTSYAMKETFLVGAFFVFSGIIVLLFLLCVFAIIRRRLFLQNSLGTQRSSWFNGFSSSREDPSRVDSNGLEAHVLEALPTFAYTSQKFKDEGLECAVCLCEFQEGEKARLLPNCKHTFHIQCIDMWFRTHSHCPLCRTSVQPEAEISDLQEFLHSREEGEGAGCSNIGLQEGKTSGALPHVSIDISSIRPDSLSSAREGEEVNLPNGSQSSRFSRSHSLKRILSRGRDC</sequence>
<keyword evidence="10" id="KW-0862">Zinc</keyword>
<comment type="subcellular location">
    <subcellularLocation>
        <location evidence="2">Membrane</location>
        <topology evidence="2">Single-pass membrane protein</topology>
    </subcellularLocation>
</comment>
<dbReference type="InterPro" id="IPR044600">
    <property type="entry name" value="ATL1/ATL16-like"/>
</dbReference>
<feature type="compositionally biased region" description="Basic residues" evidence="14">
    <location>
        <begin position="233"/>
        <end position="248"/>
    </location>
</feature>
<keyword evidence="5" id="KW-0808">Transferase</keyword>
<evidence type="ECO:0000256" key="8">
    <source>
        <dbReference type="ARBA" id="ARBA00022771"/>
    </source>
</evidence>
<organism evidence="17">
    <name type="scientific">Araucaria cunninghamii</name>
    <name type="common">Hoop pine</name>
    <name type="synonym">Moreton Bay pine</name>
    <dbReference type="NCBI Taxonomy" id="56994"/>
    <lineage>
        <taxon>Eukaryota</taxon>
        <taxon>Viridiplantae</taxon>
        <taxon>Streptophyta</taxon>
        <taxon>Embryophyta</taxon>
        <taxon>Tracheophyta</taxon>
        <taxon>Spermatophyta</taxon>
        <taxon>Pinopsida</taxon>
        <taxon>Pinidae</taxon>
        <taxon>Conifers II</taxon>
        <taxon>Araucariales</taxon>
        <taxon>Araucariaceae</taxon>
        <taxon>Araucaria</taxon>
    </lineage>
</organism>
<evidence type="ECO:0000256" key="12">
    <source>
        <dbReference type="ARBA" id="ARBA00023136"/>
    </source>
</evidence>
<accession>A0A0D6QTG8</accession>
<dbReference type="InterPro" id="IPR001841">
    <property type="entry name" value="Znf_RING"/>
</dbReference>
<dbReference type="InterPro" id="IPR013083">
    <property type="entry name" value="Znf_RING/FYVE/PHD"/>
</dbReference>
<feature type="transmembrane region" description="Helical" evidence="15">
    <location>
        <begin position="29"/>
        <end position="53"/>
    </location>
</feature>
<evidence type="ECO:0000256" key="3">
    <source>
        <dbReference type="ARBA" id="ARBA00004906"/>
    </source>
</evidence>
<evidence type="ECO:0000256" key="10">
    <source>
        <dbReference type="ARBA" id="ARBA00022833"/>
    </source>
</evidence>
<evidence type="ECO:0000256" key="5">
    <source>
        <dbReference type="ARBA" id="ARBA00022679"/>
    </source>
</evidence>
<evidence type="ECO:0000259" key="16">
    <source>
        <dbReference type="PROSITE" id="PS50089"/>
    </source>
</evidence>
<evidence type="ECO:0000256" key="9">
    <source>
        <dbReference type="ARBA" id="ARBA00022786"/>
    </source>
</evidence>
<keyword evidence="9" id="KW-0833">Ubl conjugation pathway</keyword>
<keyword evidence="6 15" id="KW-0812">Transmembrane</keyword>
<feature type="domain" description="RING-type" evidence="16">
    <location>
        <begin position="114"/>
        <end position="156"/>
    </location>
</feature>
<dbReference type="GO" id="GO:0008270">
    <property type="term" value="F:zinc ion binding"/>
    <property type="evidence" value="ECO:0007669"/>
    <property type="project" value="UniProtKB-KW"/>
</dbReference>
<comment type="pathway">
    <text evidence="3">Protein modification; protein ubiquitination.</text>
</comment>
<reference evidence="17" key="1">
    <citation type="submission" date="2015-03" db="EMBL/GenBank/DDBJ databases">
        <title>A transcriptome of Araucaria cunninghamii, an australian fine timber species.</title>
        <authorList>
            <person name="Jing Yi C.J.Y."/>
            <person name="Yin San L.Y.S."/>
            <person name="Abdul Karim S.S."/>
            <person name="Wan Azmi N.N."/>
            <person name="Hercus R.R."/>
            <person name="Croft L.L."/>
        </authorList>
    </citation>
    <scope>NUCLEOTIDE SEQUENCE</scope>
    <source>
        <strain evidence="17">MI0301</strain>
        <tissue evidence="17">Leaf</tissue>
    </source>
</reference>
<keyword evidence="11 15" id="KW-1133">Transmembrane helix</keyword>
<dbReference type="GO" id="GO:0016020">
    <property type="term" value="C:membrane"/>
    <property type="evidence" value="ECO:0007669"/>
    <property type="project" value="UniProtKB-SubCell"/>
</dbReference>
<feature type="region of interest" description="Disordered" evidence="14">
    <location>
        <begin position="208"/>
        <end position="248"/>
    </location>
</feature>
<dbReference type="GO" id="GO:0061630">
    <property type="term" value="F:ubiquitin protein ligase activity"/>
    <property type="evidence" value="ECO:0007669"/>
    <property type="project" value="UniProtKB-EC"/>
</dbReference>
<evidence type="ECO:0000256" key="7">
    <source>
        <dbReference type="ARBA" id="ARBA00022723"/>
    </source>
</evidence>
<comment type="catalytic activity">
    <reaction evidence="1">
        <text>S-ubiquitinyl-[E2 ubiquitin-conjugating enzyme]-L-cysteine + [acceptor protein]-L-lysine = [E2 ubiquitin-conjugating enzyme]-L-cysteine + N(6)-ubiquitinyl-[acceptor protein]-L-lysine.</text>
        <dbReference type="EC" id="2.3.2.27"/>
    </reaction>
</comment>
<dbReference type="CDD" id="cd16461">
    <property type="entry name" value="RING-H2_EL5-like"/>
    <property type="match status" value="1"/>
</dbReference>
<dbReference type="GO" id="GO:0016567">
    <property type="term" value="P:protein ubiquitination"/>
    <property type="evidence" value="ECO:0007669"/>
    <property type="project" value="InterPro"/>
</dbReference>
<dbReference type="PROSITE" id="PS50089">
    <property type="entry name" value="ZF_RING_2"/>
    <property type="match status" value="1"/>
</dbReference>
<evidence type="ECO:0000313" key="17">
    <source>
        <dbReference type="EMBL" id="JAG93814.1"/>
    </source>
</evidence>
<evidence type="ECO:0000256" key="1">
    <source>
        <dbReference type="ARBA" id="ARBA00000900"/>
    </source>
</evidence>
<dbReference type="EMBL" id="GCKF01045537">
    <property type="protein sequence ID" value="JAG93814.1"/>
    <property type="molecule type" value="Transcribed_RNA"/>
</dbReference>
<evidence type="ECO:0000256" key="14">
    <source>
        <dbReference type="SAM" id="MobiDB-lite"/>
    </source>
</evidence>
<protein>
    <recommendedName>
        <fullName evidence="4">RING-type E3 ubiquitin transferase</fullName>
        <ecNumber evidence="4">2.3.2.27</ecNumber>
    </recommendedName>
</protein>